<evidence type="ECO:0000256" key="5">
    <source>
        <dbReference type="ARBA" id="ARBA00022679"/>
    </source>
</evidence>
<dbReference type="PROSITE" id="PS50089">
    <property type="entry name" value="ZF_RING_2"/>
    <property type="match status" value="1"/>
</dbReference>
<protein>
    <recommendedName>
        <fullName evidence="4">RING-type E3 ubiquitin transferase</fullName>
        <ecNumber evidence="4">2.3.2.27</ecNumber>
    </recommendedName>
</protein>
<evidence type="ECO:0000256" key="8">
    <source>
        <dbReference type="ARBA" id="ARBA00022771"/>
    </source>
</evidence>
<evidence type="ECO:0000256" key="4">
    <source>
        <dbReference type="ARBA" id="ARBA00012483"/>
    </source>
</evidence>
<evidence type="ECO:0000256" key="10">
    <source>
        <dbReference type="ARBA" id="ARBA00022833"/>
    </source>
</evidence>
<evidence type="ECO:0000256" key="9">
    <source>
        <dbReference type="ARBA" id="ARBA00022786"/>
    </source>
</evidence>
<reference evidence="18 19" key="1">
    <citation type="submission" date="2021-07" db="EMBL/GenBank/DDBJ databases">
        <title>The Aristolochia fimbriata genome: insights into angiosperm evolution, floral development and chemical biosynthesis.</title>
        <authorList>
            <person name="Jiao Y."/>
        </authorList>
    </citation>
    <scope>NUCLEOTIDE SEQUENCE [LARGE SCALE GENOMIC DNA]</scope>
    <source>
        <strain evidence="18">IBCAS-2021</strain>
        <tissue evidence="18">Leaf</tissue>
    </source>
</reference>
<dbReference type="InterPro" id="IPR001841">
    <property type="entry name" value="Znf_RING"/>
</dbReference>
<dbReference type="AlphaFoldDB" id="A0AAV7FHE1"/>
<keyword evidence="7" id="KW-0479">Metal-binding</keyword>
<dbReference type="Proteomes" id="UP000825729">
    <property type="component" value="Unassembled WGS sequence"/>
</dbReference>
<dbReference type="GO" id="GO:0016567">
    <property type="term" value="P:protein ubiquitination"/>
    <property type="evidence" value="ECO:0007669"/>
    <property type="project" value="InterPro"/>
</dbReference>
<dbReference type="PANTHER" id="PTHR46913:SF1">
    <property type="entry name" value="RING-H2 FINGER PROTEIN ATL16"/>
    <property type="match status" value="1"/>
</dbReference>
<feature type="domain" description="RING-type" evidence="17">
    <location>
        <begin position="110"/>
        <end position="152"/>
    </location>
</feature>
<dbReference type="InterPro" id="IPR044600">
    <property type="entry name" value="ATL1/ATL16-like"/>
</dbReference>
<evidence type="ECO:0000256" key="6">
    <source>
        <dbReference type="ARBA" id="ARBA00022692"/>
    </source>
</evidence>
<dbReference type="CDD" id="cd16461">
    <property type="entry name" value="RING-H2_EL5-like"/>
    <property type="match status" value="1"/>
</dbReference>
<dbReference type="FunFam" id="3.30.40.10:FF:000475">
    <property type="entry name" value="RING-H2 finger protein ATL3"/>
    <property type="match status" value="1"/>
</dbReference>
<dbReference type="Gene3D" id="3.30.40.10">
    <property type="entry name" value="Zinc/RING finger domain, C3HC4 (zinc finger)"/>
    <property type="match status" value="1"/>
</dbReference>
<keyword evidence="19" id="KW-1185">Reference proteome</keyword>
<evidence type="ECO:0000256" key="2">
    <source>
        <dbReference type="ARBA" id="ARBA00004167"/>
    </source>
</evidence>
<evidence type="ECO:0000259" key="17">
    <source>
        <dbReference type="PROSITE" id="PS50089"/>
    </source>
</evidence>
<dbReference type="Pfam" id="PF13639">
    <property type="entry name" value="zf-RING_2"/>
    <property type="match status" value="1"/>
</dbReference>
<dbReference type="PANTHER" id="PTHR46913">
    <property type="entry name" value="RING-H2 FINGER PROTEIN ATL16"/>
    <property type="match status" value="1"/>
</dbReference>
<feature type="compositionally biased region" description="Low complexity" evidence="15">
    <location>
        <begin position="197"/>
        <end position="219"/>
    </location>
</feature>
<evidence type="ECO:0000256" key="11">
    <source>
        <dbReference type="ARBA" id="ARBA00022989"/>
    </source>
</evidence>
<evidence type="ECO:0000256" key="3">
    <source>
        <dbReference type="ARBA" id="ARBA00004906"/>
    </source>
</evidence>
<evidence type="ECO:0000256" key="12">
    <source>
        <dbReference type="ARBA" id="ARBA00023136"/>
    </source>
</evidence>
<evidence type="ECO:0000256" key="7">
    <source>
        <dbReference type="ARBA" id="ARBA00022723"/>
    </source>
</evidence>
<feature type="region of interest" description="Disordered" evidence="15">
    <location>
        <begin position="190"/>
        <end position="231"/>
    </location>
</feature>
<evidence type="ECO:0000313" key="19">
    <source>
        <dbReference type="Proteomes" id="UP000825729"/>
    </source>
</evidence>
<feature type="transmembrane region" description="Helical" evidence="16">
    <location>
        <begin position="26"/>
        <end position="48"/>
    </location>
</feature>
<organism evidence="18 19">
    <name type="scientific">Aristolochia fimbriata</name>
    <name type="common">White veined hardy Dutchman's pipe vine</name>
    <dbReference type="NCBI Taxonomy" id="158543"/>
    <lineage>
        <taxon>Eukaryota</taxon>
        <taxon>Viridiplantae</taxon>
        <taxon>Streptophyta</taxon>
        <taxon>Embryophyta</taxon>
        <taxon>Tracheophyta</taxon>
        <taxon>Spermatophyta</taxon>
        <taxon>Magnoliopsida</taxon>
        <taxon>Magnoliidae</taxon>
        <taxon>Piperales</taxon>
        <taxon>Aristolochiaceae</taxon>
        <taxon>Aristolochia</taxon>
    </lineage>
</organism>
<keyword evidence="5" id="KW-0808">Transferase</keyword>
<dbReference type="SMART" id="SM00184">
    <property type="entry name" value="RING"/>
    <property type="match status" value="1"/>
</dbReference>
<comment type="similarity">
    <text evidence="13">Belongs to the RING-type zinc finger family. ATL subfamily.</text>
</comment>
<sequence length="306" mass="33710">MDDPGGDAHGRSYTHDPSNYELSGKIMVSAIIVLFTVLLFILCLHVYARCFLLRRRREEILRRRRRAHFVFVSEGVAPAASTRGLDASVLRALPVFVYSPETHHEEPLECAVCLSEFEDKEKGRRLPKCNHSFHIECIDMWFHSHSTCPLCRAAIELEAAVQEEIVITVEGGADSDRTASNSGVCDTCRLEEETGPSSSSSSSASNSAHYSLDSSSSSSKTKPRGFNGIRLEVPRRGSESFTNLELELSLVSPGGQGLKSPGSRILSLKRILSRETRFSPTALSCSSGIDLERGGEEQGAQHQNRR</sequence>
<name>A0AAV7FHE1_ARIFI</name>
<keyword evidence="10" id="KW-0862">Zinc</keyword>
<evidence type="ECO:0000256" key="16">
    <source>
        <dbReference type="SAM" id="Phobius"/>
    </source>
</evidence>
<keyword evidence="6 16" id="KW-0812">Transmembrane</keyword>
<dbReference type="GO" id="GO:0016020">
    <property type="term" value="C:membrane"/>
    <property type="evidence" value="ECO:0007669"/>
    <property type="project" value="UniProtKB-SubCell"/>
</dbReference>
<comment type="subcellular location">
    <subcellularLocation>
        <location evidence="2">Membrane</location>
        <topology evidence="2">Single-pass membrane protein</topology>
    </subcellularLocation>
</comment>
<dbReference type="GO" id="GO:0008270">
    <property type="term" value="F:zinc ion binding"/>
    <property type="evidence" value="ECO:0007669"/>
    <property type="project" value="UniProtKB-KW"/>
</dbReference>
<dbReference type="EMBL" id="JAINDJ010000002">
    <property type="protein sequence ID" value="KAG9459481.1"/>
    <property type="molecule type" value="Genomic_DNA"/>
</dbReference>
<keyword evidence="9" id="KW-0833">Ubl conjugation pathway</keyword>
<dbReference type="SUPFAM" id="SSF57850">
    <property type="entry name" value="RING/U-box"/>
    <property type="match status" value="1"/>
</dbReference>
<comment type="caution">
    <text evidence="18">The sequence shown here is derived from an EMBL/GenBank/DDBJ whole genome shotgun (WGS) entry which is preliminary data.</text>
</comment>
<dbReference type="InterPro" id="IPR013083">
    <property type="entry name" value="Znf_RING/FYVE/PHD"/>
</dbReference>
<dbReference type="EC" id="2.3.2.27" evidence="4"/>
<keyword evidence="12 16" id="KW-0472">Membrane</keyword>
<comment type="pathway">
    <text evidence="3">Protein modification; protein ubiquitination.</text>
</comment>
<keyword evidence="11 16" id="KW-1133">Transmembrane helix</keyword>
<evidence type="ECO:0000256" key="13">
    <source>
        <dbReference type="ARBA" id="ARBA00024209"/>
    </source>
</evidence>
<evidence type="ECO:0000256" key="14">
    <source>
        <dbReference type="PROSITE-ProRule" id="PRU00175"/>
    </source>
</evidence>
<keyword evidence="8 14" id="KW-0863">Zinc-finger</keyword>
<evidence type="ECO:0000313" key="18">
    <source>
        <dbReference type="EMBL" id="KAG9459481.1"/>
    </source>
</evidence>
<evidence type="ECO:0000256" key="15">
    <source>
        <dbReference type="SAM" id="MobiDB-lite"/>
    </source>
</evidence>
<feature type="region of interest" description="Disordered" evidence="15">
    <location>
        <begin position="279"/>
        <end position="306"/>
    </location>
</feature>
<dbReference type="GO" id="GO:0061630">
    <property type="term" value="F:ubiquitin protein ligase activity"/>
    <property type="evidence" value="ECO:0007669"/>
    <property type="project" value="UniProtKB-EC"/>
</dbReference>
<proteinExistence type="inferred from homology"/>
<evidence type="ECO:0000256" key="1">
    <source>
        <dbReference type="ARBA" id="ARBA00000900"/>
    </source>
</evidence>
<gene>
    <name evidence="18" type="ORF">H6P81_003989</name>
</gene>
<comment type="catalytic activity">
    <reaction evidence="1">
        <text>S-ubiquitinyl-[E2 ubiquitin-conjugating enzyme]-L-cysteine + [acceptor protein]-L-lysine = [E2 ubiquitin-conjugating enzyme]-L-cysteine + N(6)-ubiquitinyl-[acceptor protein]-L-lysine.</text>
        <dbReference type="EC" id="2.3.2.27"/>
    </reaction>
</comment>
<accession>A0AAV7FHE1</accession>